<evidence type="ECO:0008006" key="3">
    <source>
        <dbReference type="Google" id="ProtNLM"/>
    </source>
</evidence>
<dbReference type="STRING" id="1297750.SAMN05444405_11150"/>
<name>A0A1M5D3P6_9BACE</name>
<dbReference type="Proteomes" id="UP000184509">
    <property type="component" value="Unassembled WGS sequence"/>
</dbReference>
<dbReference type="EMBL" id="FQTV01000011">
    <property type="protein sequence ID" value="SHF61588.1"/>
    <property type="molecule type" value="Genomic_DNA"/>
</dbReference>
<keyword evidence="2" id="KW-1185">Reference proteome</keyword>
<reference evidence="2" key="1">
    <citation type="submission" date="2016-11" db="EMBL/GenBank/DDBJ databases">
        <authorList>
            <person name="Varghese N."/>
            <person name="Submissions S."/>
        </authorList>
    </citation>
    <scope>NUCLEOTIDE SEQUENCE [LARGE SCALE GENOMIC DNA]</scope>
    <source>
        <strain evidence="2">DSM 26991</strain>
    </source>
</reference>
<protein>
    <recommendedName>
        <fullName evidence="3">Uracil DNA glycosylase superfamily protein</fullName>
    </recommendedName>
</protein>
<sequence>MNTLEQIKNEITSLYNDFYEKNEIDPKVGIWHNAPEGKELRFATMPHIGEHYAEADKKILFVGLDIGMEEEKYIIPLKYRRDCFVHEIKNCPNAHVSGMMITTLFLQREKYTELWNEVLAHRNLQNRAIINKMRDSFHSILDNVAQTNFYKFVTVGRTSRTGASDRQFFGEEQGKIEDLFLKEVEILNPDIIWFQGKEFEGYSVYRELKKTSKKVIVSCHPSYIRACTPNYIIELTKNLEKQ</sequence>
<proteinExistence type="predicted"/>
<evidence type="ECO:0000313" key="1">
    <source>
        <dbReference type="EMBL" id="SHF61588.1"/>
    </source>
</evidence>
<gene>
    <name evidence="1" type="ORF">SAMN05444405_11150</name>
</gene>
<dbReference type="RefSeq" id="WP_073402256.1">
    <property type="nucleotide sequence ID" value="NZ_FQTV01000011.1"/>
</dbReference>
<dbReference type="AlphaFoldDB" id="A0A1M5D3P6"/>
<evidence type="ECO:0000313" key="2">
    <source>
        <dbReference type="Proteomes" id="UP000184509"/>
    </source>
</evidence>
<organism evidence="1 2">
    <name type="scientific">Bacteroides luti</name>
    <dbReference type="NCBI Taxonomy" id="1297750"/>
    <lineage>
        <taxon>Bacteria</taxon>
        <taxon>Pseudomonadati</taxon>
        <taxon>Bacteroidota</taxon>
        <taxon>Bacteroidia</taxon>
        <taxon>Bacteroidales</taxon>
        <taxon>Bacteroidaceae</taxon>
        <taxon>Bacteroides</taxon>
    </lineage>
</organism>
<accession>A0A1M5D3P6</accession>
<dbReference type="OrthoDB" id="1523474at2"/>